<dbReference type="SUPFAM" id="SSF53223">
    <property type="entry name" value="Aminoacid dehydrogenase-like, N-terminal domain"/>
    <property type="match status" value="1"/>
</dbReference>
<dbReference type="PANTHER" id="PTHR21089:SF1">
    <property type="entry name" value="BIFUNCTIONAL 3-DEHYDROQUINATE DEHYDRATASE_SHIKIMATE DEHYDROGENASE, CHLOROPLASTIC"/>
    <property type="match status" value="1"/>
</dbReference>
<comment type="catalytic activity">
    <reaction evidence="7 8">
        <text>shikimate + NADP(+) = 3-dehydroshikimate + NADPH + H(+)</text>
        <dbReference type="Rhea" id="RHEA:17737"/>
        <dbReference type="ChEBI" id="CHEBI:15378"/>
        <dbReference type="ChEBI" id="CHEBI:16630"/>
        <dbReference type="ChEBI" id="CHEBI:36208"/>
        <dbReference type="ChEBI" id="CHEBI:57783"/>
        <dbReference type="ChEBI" id="CHEBI:58349"/>
        <dbReference type="EC" id="1.1.1.25"/>
    </reaction>
</comment>
<keyword evidence="3 8" id="KW-0028">Amino-acid biosynthesis</keyword>
<feature type="binding site" evidence="8">
    <location>
        <position position="222"/>
    </location>
    <ligand>
        <name>shikimate</name>
        <dbReference type="ChEBI" id="CHEBI:36208"/>
    </ligand>
</feature>
<evidence type="ECO:0000256" key="4">
    <source>
        <dbReference type="ARBA" id="ARBA00022857"/>
    </source>
</evidence>
<feature type="binding site" evidence="8">
    <location>
        <position position="78"/>
    </location>
    <ligand>
        <name>NADP(+)</name>
        <dbReference type="ChEBI" id="CHEBI:58349"/>
    </ligand>
</feature>
<sequence length="280" mass="30766">MKQIMGVIGHPIKHTLSPLMHEAAYNALELNMAYLAFEVKPEDLDKAIHGIRALGLRGINVTIPHKVEVIPFLDEIDDLAKEIGAVNTIVNDNGRLMGYNTDGEGYLKSLLQCLTNDLKGMHVLIIGAGGASKAVALTLAKHGVKAMAICNRTIEKAEDLAKNCGKYVPSLSISLEEAEEQINDFDIIINTTSIGMINENELPISLKKLNKKKDIYFSDLIYTPFQTKLLLEGEKAGAKTLNGLDMFIYQGALAFERWTGHEAPINVMREAVTKHLRGGK</sequence>
<dbReference type="CDD" id="cd01065">
    <property type="entry name" value="NAD_bind_Shikimate_DH"/>
    <property type="match status" value="1"/>
</dbReference>
<dbReference type="Pfam" id="PF18317">
    <property type="entry name" value="SDH_C"/>
    <property type="match status" value="1"/>
</dbReference>
<evidence type="ECO:0000313" key="12">
    <source>
        <dbReference type="EMBL" id="MDQ0254322.1"/>
    </source>
</evidence>
<evidence type="ECO:0000256" key="5">
    <source>
        <dbReference type="ARBA" id="ARBA00023002"/>
    </source>
</evidence>
<dbReference type="InterPro" id="IPR013708">
    <property type="entry name" value="Shikimate_DH-bd_N"/>
</dbReference>
<dbReference type="NCBIfam" id="TIGR00507">
    <property type="entry name" value="aroE"/>
    <property type="match status" value="1"/>
</dbReference>
<keyword evidence="4 8" id="KW-0521">NADP</keyword>
<evidence type="ECO:0000259" key="11">
    <source>
        <dbReference type="Pfam" id="PF18317"/>
    </source>
</evidence>
<proteinExistence type="inferred from homology"/>
<dbReference type="EC" id="1.1.1.25" evidence="2 8"/>
<keyword evidence="6 8" id="KW-0057">Aromatic amino acid biosynthesis</keyword>
<dbReference type="InterPro" id="IPR041121">
    <property type="entry name" value="SDH_C"/>
</dbReference>
<comment type="similarity">
    <text evidence="8">Belongs to the shikimate dehydrogenase family.</text>
</comment>
<feature type="active site" description="Proton acceptor" evidence="8">
    <location>
        <position position="66"/>
    </location>
</feature>
<dbReference type="RefSeq" id="WP_307324118.1">
    <property type="nucleotide sequence ID" value="NZ_JAUSUG010000005.1"/>
</dbReference>
<feature type="binding site" evidence="8">
    <location>
        <position position="250"/>
    </location>
    <ligand>
        <name>shikimate</name>
        <dbReference type="ChEBI" id="CHEBI:36208"/>
    </ligand>
</feature>
<dbReference type="InterPro" id="IPR036291">
    <property type="entry name" value="NAD(P)-bd_dom_sf"/>
</dbReference>
<comment type="subunit">
    <text evidence="8">Homodimer.</text>
</comment>
<dbReference type="InterPro" id="IPR022893">
    <property type="entry name" value="Shikimate_DH_fam"/>
</dbReference>
<feature type="domain" description="Quinate/shikimate 5-dehydrogenase/glutamyl-tRNA reductase" evidence="9">
    <location>
        <begin position="113"/>
        <end position="197"/>
    </location>
</feature>
<dbReference type="Pfam" id="PF08501">
    <property type="entry name" value="Shikimate_dh_N"/>
    <property type="match status" value="1"/>
</dbReference>
<evidence type="ECO:0000256" key="1">
    <source>
        <dbReference type="ARBA" id="ARBA00004871"/>
    </source>
</evidence>
<feature type="binding site" evidence="8">
    <location>
        <begin position="127"/>
        <end position="131"/>
    </location>
    <ligand>
        <name>NADP(+)</name>
        <dbReference type="ChEBI" id="CHEBI:58349"/>
    </ligand>
</feature>
<dbReference type="Gene3D" id="3.40.50.10860">
    <property type="entry name" value="Leucine Dehydrogenase, chain A, domain 1"/>
    <property type="match status" value="1"/>
</dbReference>
<dbReference type="InterPro" id="IPR011342">
    <property type="entry name" value="Shikimate_DH"/>
</dbReference>
<evidence type="ECO:0000256" key="2">
    <source>
        <dbReference type="ARBA" id="ARBA00012962"/>
    </source>
</evidence>
<feature type="binding site" evidence="8">
    <location>
        <begin position="15"/>
        <end position="17"/>
    </location>
    <ligand>
        <name>shikimate</name>
        <dbReference type="ChEBI" id="CHEBI:36208"/>
    </ligand>
</feature>
<dbReference type="GO" id="GO:0004764">
    <property type="term" value="F:shikimate 3-dehydrogenase (NADP+) activity"/>
    <property type="evidence" value="ECO:0007669"/>
    <property type="project" value="UniProtKB-EC"/>
</dbReference>
<keyword evidence="13" id="KW-1185">Reference proteome</keyword>
<keyword evidence="5 8" id="KW-0560">Oxidoreductase</keyword>
<dbReference type="NCBIfam" id="NF001314">
    <property type="entry name" value="PRK00258.2-2"/>
    <property type="match status" value="1"/>
</dbReference>
<dbReference type="EMBL" id="JAUSUG010000005">
    <property type="protein sequence ID" value="MDQ0254322.1"/>
    <property type="molecule type" value="Genomic_DNA"/>
</dbReference>
<feature type="binding site" evidence="8">
    <location>
        <position position="220"/>
    </location>
    <ligand>
        <name>NADP(+)</name>
        <dbReference type="ChEBI" id="CHEBI:58349"/>
    </ligand>
</feature>
<organism evidence="12 13">
    <name type="scientific">Evansella vedderi</name>
    <dbReference type="NCBI Taxonomy" id="38282"/>
    <lineage>
        <taxon>Bacteria</taxon>
        <taxon>Bacillati</taxon>
        <taxon>Bacillota</taxon>
        <taxon>Bacilli</taxon>
        <taxon>Bacillales</taxon>
        <taxon>Bacillaceae</taxon>
        <taxon>Evansella</taxon>
    </lineage>
</organism>
<feature type="domain" description="Shikimate dehydrogenase substrate binding N-terminal" evidence="10">
    <location>
        <begin position="7"/>
        <end position="89"/>
    </location>
</feature>
<feature type="domain" description="SDH C-terminal" evidence="11">
    <location>
        <begin position="243"/>
        <end position="272"/>
    </location>
</feature>
<feature type="binding site" evidence="8">
    <location>
        <position position="102"/>
    </location>
    <ligand>
        <name>shikimate</name>
        <dbReference type="ChEBI" id="CHEBI:36208"/>
    </ligand>
</feature>
<comment type="pathway">
    <text evidence="1 8">Metabolic intermediate biosynthesis; chorismate biosynthesis; chorismate from D-erythrose 4-phosphate and phosphoenolpyruvate: step 4/7.</text>
</comment>
<evidence type="ECO:0000256" key="3">
    <source>
        <dbReference type="ARBA" id="ARBA00022605"/>
    </source>
</evidence>
<gene>
    <name evidence="8" type="primary">aroE</name>
    <name evidence="12" type="ORF">J2S74_001697</name>
</gene>
<evidence type="ECO:0000256" key="6">
    <source>
        <dbReference type="ARBA" id="ARBA00023141"/>
    </source>
</evidence>
<evidence type="ECO:0000256" key="8">
    <source>
        <dbReference type="HAMAP-Rule" id="MF_00222"/>
    </source>
</evidence>
<accession>A0ABT9ZUB6</accession>
<reference evidence="12 13" key="1">
    <citation type="submission" date="2023-07" db="EMBL/GenBank/DDBJ databases">
        <title>Genomic Encyclopedia of Type Strains, Phase IV (KMG-IV): sequencing the most valuable type-strain genomes for metagenomic binning, comparative biology and taxonomic classification.</title>
        <authorList>
            <person name="Goeker M."/>
        </authorList>
    </citation>
    <scope>NUCLEOTIDE SEQUENCE [LARGE SCALE GENOMIC DNA]</scope>
    <source>
        <strain evidence="12 13">DSM 9768</strain>
    </source>
</reference>
<protein>
    <recommendedName>
        <fullName evidence="2 8">Shikimate dehydrogenase (NADP(+))</fullName>
        <shortName evidence="8">SDH</shortName>
        <ecNumber evidence="2 8">1.1.1.25</ecNumber>
    </recommendedName>
</protein>
<feature type="binding site" evidence="8">
    <location>
        <position position="243"/>
    </location>
    <ligand>
        <name>NADP(+)</name>
        <dbReference type="ChEBI" id="CHEBI:58349"/>
    </ligand>
</feature>
<evidence type="ECO:0000313" key="13">
    <source>
        <dbReference type="Proteomes" id="UP001230005"/>
    </source>
</evidence>
<comment type="function">
    <text evidence="8">Involved in the biosynthesis of the chorismate, which leads to the biosynthesis of aromatic amino acids. Catalyzes the reversible NADPH linked reduction of 3-dehydroshikimate (DHSA) to yield shikimate (SA).</text>
</comment>
<feature type="binding site" evidence="8">
    <location>
        <begin position="151"/>
        <end position="156"/>
    </location>
    <ligand>
        <name>NADP(+)</name>
        <dbReference type="ChEBI" id="CHEBI:58349"/>
    </ligand>
</feature>
<dbReference type="Gene3D" id="3.40.50.720">
    <property type="entry name" value="NAD(P)-binding Rossmann-like Domain"/>
    <property type="match status" value="1"/>
</dbReference>
<feature type="binding site" evidence="8">
    <location>
        <position position="62"/>
    </location>
    <ligand>
        <name>shikimate</name>
        <dbReference type="ChEBI" id="CHEBI:36208"/>
    </ligand>
</feature>
<dbReference type="SUPFAM" id="SSF51735">
    <property type="entry name" value="NAD(P)-binding Rossmann-fold domains"/>
    <property type="match status" value="1"/>
</dbReference>
<dbReference type="NCBIfam" id="NF001319">
    <property type="entry name" value="PRK00258.3-3"/>
    <property type="match status" value="1"/>
</dbReference>
<name>A0ABT9ZUB6_9BACI</name>
<comment type="caution">
    <text evidence="12">The sequence shown here is derived from an EMBL/GenBank/DDBJ whole genome shotgun (WGS) entry which is preliminary data.</text>
</comment>
<dbReference type="InterPro" id="IPR046346">
    <property type="entry name" value="Aminoacid_DH-like_N_sf"/>
</dbReference>
<dbReference type="PANTHER" id="PTHR21089">
    <property type="entry name" value="SHIKIMATE DEHYDROGENASE"/>
    <property type="match status" value="1"/>
</dbReference>
<evidence type="ECO:0000259" key="10">
    <source>
        <dbReference type="Pfam" id="PF08501"/>
    </source>
</evidence>
<dbReference type="HAMAP" id="MF_00222">
    <property type="entry name" value="Shikimate_DH_AroE"/>
    <property type="match status" value="1"/>
</dbReference>
<evidence type="ECO:0000259" key="9">
    <source>
        <dbReference type="Pfam" id="PF01488"/>
    </source>
</evidence>
<dbReference type="Proteomes" id="UP001230005">
    <property type="component" value="Unassembled WGS sequence"/>
</dbReference>
<evidence type="ECO:0000256" key="7">
    <source>
        <dbReference type="ARBA" id="ARBA00049442"/>
    </source>
</evidence>
<dbReference type="InterPro" id="IPR006151">
    <property type="entry name" value="Shikm_DH/Glu-tRNA_Rdtase"/>
</dbReference>
<dbReference type="Pfam" id="PF01488">
    <property type="entry name" value="Shikimate_DH"/>
    <property type="match status" value="1"/>
</dbReference>
<feature type="binding site" evidence="8">
    <location>
        <position position="87"/>
    </location>
    <ligand>
        <name>shikimate</name>
        <dbReference type="ChEBI" id="CHEBI:36208"/>
    </ligand>
</feature>